<dbReference type="InterPro" id="IPR002909">
    <property type="entry name" value="IPT_dom"/>
</dbReference>
<protein>
    <submittedName>
        <fullName evidence="5">Rcc1 family hect domain protein, putative</fullName>
    </submittedName>
</protein>
<dbReference type="STRING" id="857967.G0QZF5"/>
<organism evidence="5 6">
    <name type="scientific">Ichthyophthirius multifiliis</name>
    <name type="common">White spot disease agent</name>
    <name type="synonym">Ich</name>
    <dbReference type="NCBI Taxonomy" id="5932"/>
    <lineage>
        <taxon>Eukaryota</taxon>
        <taxon>Sar</taxon>
        <taxon>Alveolata</taxon>
        <taxon>Ciliophora</taxon>
        <taxon>Intramacronucleata</taxon>
        <taxon>Oligohymenophorea</taxon>
        <taxon>Hymenostomatida</taxon>
        <taxon>Ophryoglenina</taxon>
        <taxon>Ichthyophthirius</taxon>
    </lineage>
</organism>
<evidence type="ECO:0000256" key="1">
    <source>
        <dbReference type="ARBA" id="ARBA00022737"/>
    </source>
</evidence>
<evidence type="ECO:0000259" key="4">
    <source>
        <dbReference type="Pfam" id="PF25390"/>
    </source>
</evidence>
<dbReference type="EMBL" id="GL984147">
    <property type="protein sequence ID" value="EGR29393.1"/>
    <property type="molecule type" value="Genomic_DNA"/>
</dbReference>
<evidence type="ECO:0000313" key="5">
    <source>
        <dbReference type="EMBL" id="EGR29393.1"/>
    </source>
</evidence>
<dbReference type="GeneID" id="14905495"/>
<dbReference type="InterPro" id="IPR051625">
    <property type="entry name" value="Signaling_Regulatory_Domain"/>
</dbReference>
<keyword evidence="6" id="KW-1185">Reference proteome</keyword>
<dbReference type="InterPro" id="IPR013783">
    <property type="entry name" value="Ig-like_fold"/>
</dbReference>
<dbReference type="OrthoDB" id="10256179at2759"/>
<evidence type="ECO:0000256" key="2">
    <source>
        <dbReference type="PROSITE-ProRule" id="PRU00235"/>
    </source>
</evidence>
<dbReference type="CDD" id="cd00102">
    <property type="entry name" value="IPT"/>
    <property type="match status" value="1"/>
</dbReference>
<dbReference type="InParanoid" id="G0QZF5"/>
<dbReference type="Gene3D" id="2.60.40.10">
    <property type="entry name" value="Immunoglobulins"/>
    <property type="match status" value="1"/>
</dbReference>
<evidence type="ECO:0000313" key="6">
    <source>
        <dbReference type="Proteomes" id="UP000008983"/>
    </source>
</evidence>
<reference evidence="5 6" key="1">
    <citation type="submission" date="2011-07" db="EMBL/GenBank/DDBJ databases">
        <authorList>
            <person name="Coyne R."/>
            <person name="Brami D."/>
            <person name="Johnson J."/>
            <person name="Hostetler J."/>
            <person name="Hannick L."/>
            <person name="Clark T."/>
            <person name="Cassidy-Hanley D."/>
            <person name="Inman J."/>
        </authorList>
    </citation>
    <scope>NUCLEOTIDE SEQUENCE [LARGE SCALE GENOMIC DNA]</scope>
    <source>
        <strain evidence="5 6">G5</strain>
    </source>
</reference>
<dbReference type="eggNOG" id="KOG1426">
    <property type="taxonomic scope" value="Eukaryota"/>
</dbReference>
<dbReference type="PROSITE" id="PS50012">
    <property type="entry name" value="RCC1_3"/>
    <property type="match status" value="4"/>
</dbReference>
<feature type="domain" description="RCC1-like" evidence="4">
    <location>
        <begin position="90"/>
        <end position="386"/>
    </location>
</feature>
<dbReference type="RefSeq" id="XP_004030629.1">
    <property type="nucleotide sequence ID" value="XM_004030581.1"/>
</dbReference>
<name>G0QZF5_ICHMU</name>
<sequence>MISDARSKKPQFGEIFITNDEVNGSLESLKHFRGRLITNACGGYKKLFIIEESYSNEGLVSSLHAPEYDDYDQTFAEEAKSVKNLEDIFQAFNDKGQIKKMVCGKKHTVFITEEGKIYSYGIGEYGSLGHGGLIYSDIPKNIIKFNQKKIIQITCGEFHTLALTDTYDLYSWGRGFEGQLGTGKDCASFPCYVSIFYQKYDYENKKDQKKIVKYIACGAYHSLAISDDGILYAWGEARLGQTGNGKSKSEKYPKIVNFGNNLKEENILEDKIICVSGGYGHSAAVLESGELYTWGLNFNGQLGHGSIKSSYFPQKVVKDILGNNIPLFKTVQCGYNNTFAIDINGQLWSWGGGNLGHKNNHFQDLPRKITQNTQNRKFSEIHATSNSAVFFAPMRIMSVRPNYGPSCGGTLISLLGTGFTETGKQGLRFQFKNYKIEIALNYDHQTESFYCQTPKFDDISEEVIQWPLISQLEVTLDGKIYTECEESFLIYSSKIQMTSIEPKCASVEGGTLLALNINIDDLTASYLKYLTVGFQQRLRKDTINIQQNSTKNKKNSLQKIINPLDLDISDPELEKENWVCVQGEYDKGKITCEVPKLADYNSESLNFNVDVSLNGQQFTGQPSSFRFYDIQIHKLEPNNDALSGGATSKLMGEGFFDTLTKKIMFKSIYGERLIDINWDKKERTFSFIVPPITWLLGGQDPSPELIKQVQNGQIQVFLTLNSIQWIKVSNFLYAEAQITRIGPVPEWEKGMNEEAIKLKWNNAEEIVDPLKGLSSDAEIKKKMMNQIKYQILKFMKSTVVKGVYKNSQKIGVIIPELDQVPQGIFDIGIEISYNGQCFSSSGKTFRYMSFGKDLPLEQRAKWEDGELKNIKKSAPKPPK</sequence>
<feature type="repeat" description="RCC1" evidence="2">
    <location>
        <begin position="229"/>
        <end position="288"/>
    </location>
</feature>
<dbReference type="Proteomes" id="UP000008983">
    <property type="component" value="Unassembled WGS sequence"/>
</dbReference>
<accession>G0QZF5</accession>
<dbReference type="PANTHER" id="PTHR22872">
    <property type="entry name" value="BTK-BINDING PROTEIN-RELATED"/>
    <property type="match status" value="1"/>
</dbReference>
<dbReference type="InterPro" id="IPR000408">
    <property type="entry name" value="Reg_chr_condens"/>
</dbReference>
<feature type="repeat" description="RCC1" evidence="2">
    <location>
        <begin position="167"/>
        <end position="228"/>
    </location>
</feature>
<dbReference type="Gene3D" id="2.130.10.30">
    <property type="entry name" value="Regulator of chromosome condensation 1/beta-lactamase-inhibitor protein II"/>
    <property type="match status" value="2"/>
</dbReference>
<keyword evidence="1" id="KW-0677">Repeat</keyword>
<dbReference type="SUPFAM" id="SSF50985">
    <property type="entry name" value="RCC1/BLIP-II"/>
    <property type="match status" value="1"/>
</dbReference>
<dbReference type="InterPro" id="IPR058923">
    <property type="entry name" value="RCC1-like_dom"/>
</dbReference>
<dbReference type="AlphaFoldDB" id="G0QZF5"/>
<dbReference type="PROSITE" id="PS00626">
    <property type="entry name" value="RCC1_2"/>
    <property type="match status" value="3"/>
</dbReference>
<feature type="domain" description="IPT/TIG" evidence="3">
    <location>
        <begin position="395"/>
        <end position="457"/>
    </location>
</feature>
<dbReference type="OMA" id="NIGFQPR"/>
<feature type="repeat" description="RCC1" evidence="2">
    <location>
        <begin position="289"/>
        <end position="344"/>
    </location>
</feature>
<dbReference type="InterPro" id="IPR009091">
    <property type="entry name" value="RCC1/BLIP-II"/>
</dbReference>
<feature type="repeat" description="RCC1" evidence="2">
    <location>
        <begin position="115"/>
        <end position="166"/>
    </location>
</feature>
<evidence type="ECO:0000259" key="3">
    <source>
        <dbReference type="Pfam" id="PF01833"/>
    </source>
</evidence>
<dbReference type="Pfam" id="PF25390">
    <property type="entry name" value="WD40_RLD"/>
    <property type="match status" value="1"/>
</dbReference>
<gene>
    <name evidence="5" type="ORF">IMG5_156350</name>
</gene>
<dbReference type="Pfam" id="PF01833">
    <property type="entry name" value="TIG"/>
    <property type="match status" value="1"/>
</dbReference>
<dbReference type="PRINTS" id="PR00633">
    <property type="entry name" value="RCCNDNSATION"/>
</dbReference>
<proteinExistence type="predicted"/>